<sequence length="203" mass="23095">MEFWCPVGFDSISPDMPGRLSNFPYIKEQIRLSRIVESMMTNLFSPRSSLDGIVRRSCLDNLNIEFCEWNDSLPEIAKWNKWTTDDNVPFSGVATLHLYFHSARIALNHDQCGASANDPVAHTCRQYCIPSSQEIICLVRHYRNTYGLRHAPLTLVYAVVRAIRSIKLLGIPEEHKYLLQALSECSPAWDLADQIPAAEIATR</sequence>
<organism evidence="7 8">
    <name type="scientific">Trichoderma asperellum (strain ATCC 204424 / CBS 433.97 / NBRC 101777)</name>
    <dbReference type="NCBI Taxonomy" id="1042311"/>
    <lineage>
        <taxon>Eukaryota</taxon>
        <taxon>Fungi</taxon>
        <taxon>Dikarya</taxon>
        <taxon>Ascomycota</taxon>
        <taxon>Pezizomycotina</taxon>
        <taxon>Sordariomycetes</taxon>
        <taxon>Hypocreomycetidae</taxon>
        <taxon>Hypocreales</taxon>
        <taxon>Hypocreaceae</taxon>
        <taxon>Trichoderma</taxon>
    </lineage>
</organism>
<keyword evidence="6" id="KW-0539">Nucleus</keyword>
<evidence type="ECO:0000256" key="5">
    <source>
        <dbReference type="ARBA" id="ARBA00023163"/>
    </source>
</evidence>
<evidence type="ECO:0000256" key="2">
    <source>
        <dbReference type="ARBA" id="ARBA00022833"/>
    </source>
</evidence>
<protein>
    <recommendedName>
        <fullName evidence="9">Transcription factor domain-containing protein</fullName>
    </recommendedName>
</protein>
<dbReference type="EMBL" id="KZ679273">
    <property type="protein sequence ID" value="PTB35790.1"/>
    <property type="molecule type" value="Genomic_DNA"/>
</dbReference>
<keyword evidence="8" id="KW-1185">Reference proteome</keyword>
<keyword evidence="3" id="KW-0805">Transcription regulation</keyword>
<keyword evidence="4" id="KW-0238">DNA-binding</keyword>
<dbReference type="OrthoDB" id="4161332at2759"/>
<keyword evidence="1" id="KW-0479">Metal-binding</keyword>
<accession>A0A2T3YT84</accession>
<dbReference type="InterPro" id="IPR051615">
    <property type="entry name" value="Transcr_Regulatory_Elem"/>
</dbReference>
<dbReference type="PANTHER" id="PTHR31313:SF81">
    <property type="entry name" value="TY1 ENHANCER ACTIVATOR"/>
    <property type="match status" value="1"/>
</dbReference>
<evidence type="ECO:0000256" key="1">
    <source>
        <dbReference type="ARBA" id="ARBA00022723"/>
    </source>
</evidence>
<keyword evidence="5" id="KW-0804">Transcription</keyword>
<keyword evidence="2" id="KW-0862">Zinc</keyword>
<evidence type="ECO:0008006" key="9">
    <source>
        <dbReference type="Google" id="ProtNLM"/>
    </source>
</evidence>
<dbReference type="GO" id="GO:0003677">
    <property type="term" value="F:DNA binding"/>
    <property type="evidence" value="ECO:0007669"/>
    <property type="project" value="UniProtKB-KW"/>
</dbReference>
<proteinExistence type="predicted"/>
<dbReference type="GO" id="GO:0046872">
    <property type="term" value="F:metal ion binding"/>
    <property type="evidence" value="ECO:0007669"/>
    <property type="project" value="UniProtKB-KW"/>
</dbReference>
<evidence type="ECO:0000256" key="4">
    <source>
        <dbReference type="ARBA" id="ARBA00023125"/>
    </source>
</evidence>
<evidence type="ECO:0000313" key="7">
    <source>
        <dbReference type="EMBL" id="PTB35790.1"/>
    </source>
</evidence>
<evidence type="ECO:0000256" key="6">
    <source>
        <dbReference type="ARBA" id="ARBA00023242"/>
    </source>
</evidence>
<evidence type="ECO:0000313" key="8">
    <source>
        <dbReference type="Proteomes" id="UP000240493"/>
    </source>
</evidence>
<dbReference type="AlphaFoldDB" id="A0A2T3YT84"/>
<dbReference type="Proteomes" id="UP000240493">
    <property type="component" value="Unassembled WGS sequence"/>
</dbReference>
<gene>
    <name evidence="7" type="ORF">M441DRAFT_51826</name>
</gene>
<reference evidence="7 8" key="1">
    <citation type="submission" date="2016-07" db="EMBL/GenBank/DDBJ databases">
        <title>Multiple horizontal gene transfer events from other fungi enriched the ability of initially mycotrophic Trichoderma (Ascomycota) to feed on dead plant biomass.</title>
        <authorList>
            <consortium name="DOE Joint Genome Institute"/>
            <person name="Aerts A."/>
            <person name="Atanasova L."/>
            <person name="Chenthamara K."/>
            <person name="Zhang J."/>
            <person name="Grujic M."/>
            <person name="Henrissat B."/>
            <person name="Kuo A."/>
            <person name="Salamov A."/>
            <person name="Lipzen A."/>
            <person name="Labutti K."/>
            <person name="Barry K."/>
            <person name="Miao Y."/>
            <person name="Rahimi M.J."/>
            <person name="Shen Q."/>
            <person name="Grigoriev I.V."/>
            <person name="Kubicek C.P."/>
            <person name="Druzhinina I.S."/>
        </authorList>
    </citation>
    <scope>NUCLEOTIDE SEQUENCE [LARGE SCALE GENOMIC DNA]</scope>
    <source>
        <strain evidence="7 8">CBS 433.97</strain>
    </source>
</reference>
<evidence type="ECO:0000256" key="3">
    <source>
        <dbReference type="ARBA" id="ARBA00023015"/>
    </source>
</evidence>
<name>A0A2T3YT84_TRIA4</name>
<dbReference type="STRING" id="1042311.A0A2T3YT84"/>
<dbReference type="PANTHER" id="PTHR31313">
    <property type="entry name" value="TY1 ENHANCER ACTIVATOR"/>
    <property type="match status" value="1"/>
</dbReference>
<dbReference type="CDD" id="cd12148">
    <property type="entry name" value="fungal_TF_MHR"/>
    <property type="match status" value="1"/>
</dbReference>